<keyword evidence="7 12" id="KW-0808">Transferase</keyword>
<comment type="similarity">
    <text evidence="2">Belongs to the methyltransferase superfamily. L-isoaspartyl/D-aspartyl protein methyltransferase family.</text>
</comment>
<dbReference type="PANTHER" id="PTHR11579:SF0">
    <property type="entry name" value="PROTEIN-L-ISOASPARTATE(D-ASPARTATE) O-METHYLTRANSFERASE"/>
    <property type="match status" value="1"/>
</dbReference>
<protein>
    <recommendedName>
        <fullName evidence="4">Protein-L-isoaspartate O-methyltransferase</fullName>
        <ecNumber evidence="3">2.1.1.77</ecNumber>
    </recommendedName>
    <alternativeName>
        <fullName evidence="11">L-isoaspartyl protein carboxyl methyltransferase</fullName>
    </alternativeName>
    <alternativeName>
        <fullName evidence="9">Protein L-isoaspartyl methyltransferase</fullName>
    </alternativeName>
    <alternativeName>
        <fullName evidence="10">Protein-beta-aspartate methyltransferase</fullName>
    </alternativeName>
</protein>
<dbReference type="Gene3D" id="3.40.50.150">
    <property type="entry name" value="Vaccinia Virus protein VP39"/>
    <property type="match status" value="1"/>
</dbReference>
<comment type="subcellular location">
    <subcellularLocation>
        <location evidence="1">Cytoplasm</location>
    </subcellularLocation>
</comment>
<evidence type="ECO:0000256" key="6">
    <source>
        <dbReference type="ARBA" id="ARBA00022603"/>
    </source>
</evidence>
<dbReference type="SUPFAM" id="SSF53335">
    <property type="entry name" value="S-adenosyl-L-methionine-dependent methyltransferases"/>
    <property type="match status" value="1"/>
</dbReference>
<dbReference type="EC" id="2.1.1.77" evidence="3"/>
<dbReference type="InterPro" id="IPR000682">
    <property type="entry name" value="PCMT"/>
</dbReference>
<dbReference type="InterPro" id="IPR029063">
    <property type="entry name" value="SAM-dependent_MTases_sf"/>
</dbReference>
<dbReference type="GO" id="GO:0005737">
    <property type="term" value="C:cytoplasm"/>
    <property type="evidence" value="ECO:0007669"/>
    <property type="project" value="UniProtKB-SubCell"/>
</dbReference>
<sequence>MTVTGAYGPSDLTAYLISSGVLDSDDARQRLWLRAFDEIPRHLFVPEHAWAQPQYDTPDHAISRDHDPTNWWKAVYTNTAIITQRGEGTTDVADISAYPTSSVSSPHVVAEMLHLLDLERHHNVLEIGTGSGWTAGLLSWRLSDDQVTTIEVDKAVADAAEENLRRIGGVVEVIVGDGQFGWPDHAPYDRVHVTCGVRDIPYAWVEQTRPGGSIVLPWMPMPGQWGMQLRLDVLDDGTAIGTFHNDCGFMMLRSQRDAWSTFPDDSADSVTTTTRTDPREAWAALNRGFGLGLAATAPHIAITSAGREVLADGSGWVMRLRDLRDDGWAIATIRPGEDTEVVQSGARQLWTQLETAFMEWLRGGRPDRSAYRMLVTPSKQDVWLT</sequence>
<keyword evidence="5" id="KW-0963">Cytoplasm</keyword>
<evidence type="ECO:0000256" key="8">
    <source>
        <dbReference type="ARBA" id="ARBA00022691"/>
    </source>
</evidence>
<evidence type="ECO:0000256" key="4">
    <source>
        <dbReference type="ARBA" id="ARBA00013346"/>
    </source>
</evidence>
<evidence type="ECO:0000313" key="13">
    <source>
        <dbReference type="Proteomes" id="UP000568380"/>
    </source>
</evidence>
<dbReference type="RefSeq" id="WP_184970589.1">
    <property type="nucleotide sequence ID" value="NZ_JACHIN010000013.1"/>
</dbReference>
<keyword evidence="6 12" id="KW-0489">Methyltransferase</keyword>
<keyword evidence="13" id="KW-1185">Reference proteome</keyword>
<dbReference type="GO" id="GO:0004719">
    <property type="term" value="F:protein-L-isoaspartate (D-aspartate) O-methyltransferase activity"/>
    <property type="evidence" value="ECO:0007669"/>
    <property type="project" value="UniProtKB-EC"/>
</dbReference>
<evidence type="ECO:0000256" key="9">
    <source>
        <dbReference type="ARBA" id="ARBA00030757"/>
    </source>
</evidence>
<gene>
    <name evidence="12" type="ORF">HNR40_007897</name>
</gene>
<evidence type="ECO:0000256" key="2">
    <source>
        <dbReference type="ARBA" id="ARBA00005369"/>
    </source>
</evidence>
<evidence type="ECO:0000256" key="5">
    <source>
        <dbReference type="ARBA" id="ARBA00022490"/>
    </source>
</evidence>
<reference evidence="12 13" key="1">
    <citation type="submission" date="2020-08" db="EMBL/GenBank/DDBJ databases">
        <title>Genomic Encyclopedia of Type Strains, Phase IV (KMG-IV): sequencing the most valuable type-strain genomes for metagenomic binning, comparative biology and taxonomic classification.</title>
        <authorList>
            <person name="Goeker M."/>
        </authorList>
    </citation>
    <scope>NUCLEOTIDE SEQUENCE [LARGE SCALE GENOMIC DNA]</scope>
    <source>
        <strain evidence="12 13">DSM 45385</strain>
    </source>
</reference>
<name>A0A7W8AA61_9ACTN</name>
<comment type="caution">
    <text evidence="12">The sequence shown here is derived from an EMBL/GenBank/DDBJ whole genome shotgun (WGS) entry which is preliminary data.</text>
</comment>
<evidence type="ECO:0000256" key="10">
    <source>
        <dbReference type="ARBA" id="ARBA00031323"/>
    </source>
</evidence>
<evidence type="ECO:0000313" key="12">
    <source>
        <dbReference type="EMBL" id="MBB5082402.1"/>
    </source>
</evidence>
<dbReference type="AlphaFoldDB" id="A0A7W8AA61"/>
<dbReference type="EMBL" id="JACHIN010000013">
    <property type="protein sequence ID" value="MBB5082402.1"/>
    <property type="molecule type" value="Genomic_DNA"/>
</dbReference>
<evidence type="ECO:0000256" key="1">
    <source>
        <dbReference type="ARBA" id="ARBA00004496"/>
    </source>
</evidence>
<evidence type="ECO:0000256" key="3">
    <source>
        <dbReference type="ARBA" id="ARBA00011890"/>
    </source>
</evidence>
<dbReference type="CDD" id="cd02440">
    <property type="entry name" value="AdoMet_MTases"/>
    <property type="match status" value="1"/>
</dbReference>
<evidence type="ECO:0000256" key="11">
    <source>
        <dbReference type="ARBA" id="ARBA00031350"/>
    </source>
</evidence>
<accession>A0A7W8AA61</accession>
<dbReference type="PANTHER" id="PTHR11579">
    <property type="entry name" value="PROTEIN-L-ISOASPARTATE O-METHYLTRANSFERASE"/>
    <property type="match status" value="1"/>
</dbReference>
<keyword evidence="8" id="KW-0949">S-adenosyl-L-methionine</keyword>
<proteinExistence type="inferred from homology"/>
<dbReference type="Proteomes" id="UP000568380">
    <property type="component" value="Unassembled WGS sequence"/>
</dbReference>
<evidence type="ECO:0000256" key="7">
    <source>
        <dbReference type="ARBA" id="ARBA00022679"/>
    </source>
</evidence>
<dbReference type="GO" id="GO:0032259">
    <property type="term" value="P:methylation"/>
    <property type="evidence" value="ECO:0007669"/>
    <property type="project" value="UniProtKB-KW"/>
</dbReference>
<organism evidence="12 13">
    <name type="scientific">Nonomuraea endophytica</name>
    <dbReference type="NCBI Taxonomy" id="714136"/>
    <lineage>
        <taxon>Bacteria</taxon>
        <taxon>Bacillati</taxon>
        <taxon>Actinomycetota</taxon>
        <taxon>Actinomycetes</taxon>
        <taxon>Streptosporangiales</taxon>
        <taxon>Streptosporangiaceae</taxon>
        <taxon>Nonomuraea</taxon>
    </lineage>
</organism>
<dbReference type="Pfam" id="PF01135">
    <property type="entry name" value="PCMT"/>
    <property type="match status" value="1"/>
</dbReference>